<proteinExistence type="predicted"/>
<dbReference type="EMBL" id="JAODUP010000356">
    <property type="protein sequence ID" value="KAK2151645.1"/>
    <property type="molecule type" value="Genomic_DNA"/>
</dbReference>
<accession>A0AAD9MZY2</accession>
<keyword evidence="2" id="KW-1185">Reference proteome</keyword>
<evidence type="ECO:0000313" key="2">
    <source>
        <dbReference type="Proteomes" id="UP001208570"/>
    </source>
</evidence>
<organism evidence="1 2">
    <name type="scientific">Paralvinella palmiformis</name>
    <dbReference type="NCBI Taxonomy" id="53620"/>
    <lineage>
        <taxon>Eukaryota</taxon>
        <taxon>Metazoa</taxon>
        <taxon>Spiralia</taxon>
        <taxon>Lophotrochozoa</taxon>
        <taxon>Annelida</taxon>
        <taxon>Polychaeta</taxon>
        <taxon>Sedentaria</taxon>
        <taxon>Canalipalpata</taxon>
        <taxon>Terebellida</taxon>
        <taxon>Terebelliformia</taxon>
        <taxon>Alvinellidae</taxon>
        <taxon>Paralvinella</taxon>
    </lineage>
</organism>
<dbReference type="AlphaFoldDB" id="A0AAD9MZY2"/>
<feature type="non-terminal residue" evidence="1">
    <location>
        <position position="1"/>
    </location>
</feature>
<dbReference type="Proteomes" id="UP001208570">
    <property type="component" value="Unassembled WGS sequence"/>
</dbReference>
<sequence length="59" mass="7259">MFLTQTDCLQVRTYSSAKMSLWSYLYAEINRGYHLEHEEEKFTEKRKRVQMFIRIPLEL</sequence>
<evidence type="ECO:0000313" key="1">
    <source>
        <dbReference type="EMBL" id="KAK2151645.1"/>
    </source>
</evidence>
<gene>
    <name evidence="1" type="ORF">LSH36_356g06101</name>
</gene>
<reference evidence="1" key="1">
    <citation type="journal article" date="2023" name="Mol. Biol. Evol.">
        <title>Third-Generation Sequencing Reveals the Adaptive Role of the Epigenome in Three Deep-Sea Polychaetes.</title>
        <authorList>
            <person name="Perez M."/>
            <person name="Aroh O."/>
            <person name="Sun Y."/>
            <person name="Lan Y."/>
            <person name="Juniper S.K."/>
            <person name="Young C.R."/>
            <person name="Angers B."/>
            <person name="Qian P.Y."/>
        </authorList>
    </citation>
    <scope>NUCLEOTIDE SEQUENCE</scope>
    <source>
        <strain evidence="1">P08H-3</strain>
    </source>
</reference>
<protein>
    <submittedName>
        <fullName evidence="1">Uncharacterized protein</fullName>
    </submittedName>
</protein>
<name>A0AAD9MZY2_9ANNE</name>
<comment type="caution">
    <text evidence="1">The sequence shown here is derived from an EMBL/GenBank/DDBJ whole genome shotgun (WGS) entry which is preliminary data.</text>
</comment>